<evidence type="ECO:0000256" key="1">
    <source>
        <dbReference type="ARBA" id="ARBA00001966"/>
    </source>
</evidence>
<dbReference type="RefSeq" id="WP_160645169.1">
    <property type="nucleotide sequence ID" value="NZ_SIJB01000013.1"/>
</dbReference>
<keyword evidence="3" id="KW-0949">S-adenosyl-L-methionine</keyword>
<evidence type="ECO:0000313" key="9">
    <source>
        <dbReference type="Proteomes" id="UP000448943"/>
    </source>
</evidence>
<dbReference type="GO" id="GO:0051539">
    <property type="term" value="F:4 iron, 4 sulfur cluster binding"/>
    <property type="evidence" value="ECO:0007669"/>
    <property type="project" value="UniProtKB-KW"/>
</dbReference>
<dbReference type="PROSITE" id="PS51918">
    <property type="entry name" value="RADICAL_SAM"/>
    <property type="match status" value="1"/>
</dbReference>
<evidence type="ECO:0000313" key="8">
    <source>
        <dbReference type="EMBL" id="NBI28378.1"/>
    </source>
</evidence>
<dbReference type="Proteomes" id="UP000448943">
    <property type="component" value="Unassembled WGS sequence"/>
</dbReference>
<protein>
    <submittedName>
        <fullName evidence="8">2-iminoacetate synthase ThiH</fullName>
    </submittedName>
</protein>
<dbReference type="GO" id="GO:0005506">
    <property type="term" value="F:iron ion binding"/>
    <property type="evidence" value="ECO:0007669"/>
    <property type="project" value="InterPro"/>
</dbReference>
<organism evidence="8 9">
    <name type="scientific">Chengkuizengella marina</name>
    <dbReference type="NCBI Taxonomy" id="2507566"/>
    <lineage>
        <taxon>Bacteria</taxon>
        <taxon>Bacillati</taxon>
        <taxon>Bacillota</taxon>
        <taxon>Bacilli</taxon>
        <taxon>Bacillales</taxon>
        <taxon>Paenibacillaceae</taxon>
        <taxon>Chengkuizengella</taxon>
    </lineage>
</organism>
<dbReference type="Gene3D" id="3.20.20.70">
    <property type="entry name" value="Aldolase class I"/>
    <property type="match status" value="1"/>
</dbReference>
<dbReference type="SUPFAM" id="SSF102114">
    <property type="entry name" value="Radical SAM enzymes"/>
    <property type="match status" value="1"/>
</dbReference>
<feature type="domain" description="Radical SAM core" evidence="7">
    <location>
        <begin position="70"/>
        <end position="286"/>
    </location>
</feature>
<dbReference type="CDD" id="cd01335">
    <property type="entry name" value="Radical_SAM"/>
    <property type="match status" value="1"/>
</dbReference>
<keyword evidence="6" id="KW-0411">Iron-sulfur</keyword>
<accession>A0A6N9Q2F2</accession>
<gene>
    <name evidence="8" type="primary">thiH</name>
    <name evidence="8" type="ORF">ERL59_05355</name>
</gene>
<keyword evidence="2" id="KW-0004">4Fe-4S</keyword>
<dbReference type="PANTHER" id="PTHR43583:SF1">
    <property type="entry name" value="2-IMINOACETATE SYNTHASE"/>
    <property type="match status" value="1"/>
</dbReference>
<dbReference type="InterPro" id="IPR010722">
    <property type="entry name" value="BATS_dom"/>
</dbReference>
<evidence type="ECO:0000259" key="7">
    <source>
        <dbReference type="PROSITE" id="PS51918"/>
    </source>
</evidence>
<dbReference type="SFLD" id="SFLDG01081">
    <property type="entry name" value="cleavage_of_the_Ca-Cb_bond_in"/>
    <property type="match status" value="1"/>
</dbReference>
<reference evidence="8 9" key="1">
    <citation type="submission" date="2019-01" db="EMBL/GenBank/DDBJ databases">
        <title>Chengkuizengella sp. nov., isolated from deep-sea sediment of East Pacific Ocean.</title>
        <authorList>
            <person name="Yang J."/>
            <person name="Lai Q."/>
            <person name="Shao Z."/>
        </authorList>
    </citation>
    <scope>NUCLEOTIDE SEQUENCE [LARGE SCALE GENOMIC DNA]</scope>
    <source>
        <strain evidence="8 9">YPA3-1-1</strain>
    </source>
</reference>
<proteinExistence type="predicted"/>
<dbReference type="InterPro" id="IPR007197">
    <property type="entry name" value="rSAM"/>
</dbReference>
<dbReference type="InterPro" id="IPR058240">
    <property type="entry name" value="rSAM_sf"/>
</dbReference>
<dbReference type="EMBL" id="SIJB01000013">
    <property type="protein sequence ID" value="NBI28378.1"/>
    <property type="molecule type" value="Genomic_DNA"/>
</dbReference>
<dbReference type="SFLD" id="SFLDS00029">
    <property type="entry name" value="Radical_SAM"/>
    <property type="match status" value="1"/>
</dbReference>
<evidence type="ECO:0000256" key="3">
    <source>
        <dbReference type="ARBA" id="ARBA00022691"/>
    </source>
</evidence>
<dbReference type="Pfam" id="PF06968">
    <property type="entry name" value="BATS"/>
    <property type="match status" value="1"/>
</dbReference>
<dbReference type="SFLD" id="SFLDF00301">
    <property type="entry name" value="2-iminoacetate_synthase_(ThiH)"/>
    <property type="match status" value="1"/>
</dbReference>
<sequence>MSFYETYKKLKNVSIQDIFSTITSVEIKKILQKKKLNEFDFIVLLSPAAVPYLDIMAQKAHENTVQQFYKKIELYAPIYISDFCVNQCEYCSFSITQTFKRKKLSLSEIQAEANVLKELGFNHLLILTGESKTHVPISFLKQVIKMLKKQFDSVSIEIQPMDTTEYGDLVASGTDGVTVYQEVYNEETYKKVHVKGPKRNYQYRIDTPERACKAGMVKVNMGVLLGLADWRKEAYYLAMHVNYLQEKYPNTQIGLSFPRIRPNLGEFEPVVNVTDQHLIQMMLAIRLFLPDCNMNLSTRESPTLRDEILPYGVTNMSAASCTAVGGYVSQSQTKTVNHQFDISDVRSVEEIVTMLKHKGYQPI</sequence>
<keyword evidence="5" id="KW-0408">Iron</keyword>
<comment type="cofactor">
    <cofactor evidence="1">
        <name>[4Fe-4S] cluster</name>
        <dbReference type="ChEBI" id="CHEBI:49883"/>
    </cofactor>
</comment>
<comment type="caution">
    <text evidence="8">The sequence shown here is derived from an EMBL/GenBank/DDBJ whole genome shotgun (WGS) entry which is preliminary data.</text>
</comment>
<dbReference type="InterPro" id="IPR012726">
    <property type="entry name" value="ThiH"/>
</dbReference>
<dbReference type="NCBIfam" id="TIGR02351">
    <property type="entry name" value="thiH"/>
    <property type="match status" value="1"/>
</dbReference>
<dbReference type="Pfam" id="PF04055">
    <property type="entry name" value="Radical_SAM"/>
    <property type="match status" value="1"/>
</dbReference>
<evidence type="ECO:0000256" key="2">
    <source>
        <dbReference type="ARBA" id="ARBA00022485"/>
    </source>
</evidence>
<evidence type="ECO:0000256" key="6">
    <source>
        <dbReference type="ARBA" id="ARBA00023014"/>
    </source>
</evidence>
<dbReference type="OrthoDB" id="9801120at2"/>
<evidence type="ECO:0000256" key="5">
    <source>
        <dbReference type="ARBA" id="ARBA00023004"/>
    </source>
</evidence>
<evidence type="ECO:0000256" key="4">
    <source>
        <dbReference type="ARBA" id="ARBA00022723"/>
    </source>
</evidence>
<dbReference type="PANTHER" id="PTHR43583">
    <property type="entry name" value="2-IMINOACETATE SYNTHASE"/>
    <property type="match status" value="1"/>
</dbReference>
<dbReference type="SFLD" id="SFLDG01060">
    <property type="entry name" value="BATS_domain_containing"/>
    <property type="match status" value="1"/>
</dbReference>
<name>A0A6N9Q2F2_9BACL</name>
<dbReference type="AlphaFoldDB" id="A0A6N9Q2F2"/>
<dbReference type="GO" id="GO:0009228">
    <property type="term" value="P:thiamine biosynthetic process"/>
    <property type="evidence" value="ECO:0007669"/>
    <property type="project" value="InterPro"/>
</dbReference>
<dbReference type="SMART" id="SM00876">
    <property type="entry name" value="BATS"/>
    <property type="match status" value="1"/>
</dbReference>
<keyword evidence="9" id="KW-1185">Reference proteome</keyword>
<dbReference type="InterPro" id="IPR034428">
    <property type="entry name" value="ThiH/NoCL/HydG-like"/>
</dbReference>
<dbReference type="GO" id="GO:0003824">
    <property type="term" value="F:catalytic activity"/>
    <property type="evidence" value="ECO:0007669"/>
    <property type="project" value="InterPro"/>
</dbReference>
<dbReference type="InterPro" id="IPR013785">
    <property type="entry name" value="Aldolase_TIM"/>
</dbReference>
<keyword evidence="4" id="KW-0479">Metal-binding</keyword>